<dbReference type="PANTHER" id="PTHR41677:SF1">
    <property type="entry name" value="FE2OG DIOXYGENASE DOMAIN-CONTAINING PROTEIN"/>
    <property type="match status" value="1"/>
</dbReference>
<dbReference type="STRING" id="5601.A0A0D2CYD1"/>
<keyword evidence="2" id="KW-1185">Reference proteome</keyword>
<accession>A0A0D2CYD1</accession>
<organism evidence="1 2">
    <name type="scientific">Phialophora macrospora</name>
    <dbReference type="NCBI Taxonomy" id="1851006"/>
    <lineage>
        <taxon>Eukaryota</taxon>
        <taxon>Fungi</taxon>
        <taxon>Dikarya</taxon>
        <taxon>Ascomycota</taxon>
        <taxon>Pezizomycotina</taxon>
        <taxon>Eurotiomycetes</taxon>
        <taxon>Chaetothyriomycetidae</taxon>
        <taxon>Chaetothyriales</taxon>
        <taxon>Herpotrichiellaceae</taxon>
        <taxon>Phialophora</taxon>
    </lineage>
</organism>
<dbReference type="HOGENOM" id="CLU_045155_1_1_1"/>
<protein>
    <recommendedName>
        <fullName evidence="3">Fe2OG dioxygenase domain-containing protein</fullName>
    </recommendedName>
</protein>
<reference evidence="1 2" key="1">
    <citation type="submission" date="2015-01" db="EMBL/GenBank/DDBJ databases">
        <title>The Genome Sequence of Capronia semiimmersa CBS27337.</title>
        <authorList>
            <consortium name="The Broad Institute Genomics Platform"/>
            <person name="Cuomo C."/>
            <person name="de Hoog S."/>
            <person name="Gorbushina A."/>
            <person name="Stielow B."/>
            <person name="Teixiera M."/>
            <person name="Abouelleil A."/>
            <person name="Chapman S.B."/>
            <person name="Priest M."/>
            <person name="Young S.K."/>
            <person name="Wortman J."/>
            <person name="Nusbaum C."/>
            <person name="Birren B."/>
        </authorList>
    </citation>
    <scope>NUCLEOTIDE SEQUENCE [LARGE SCALE GENOMIC DNA]</scope>
    <source>
        <strain evidence="1 2">CBS 27337</strain>
    </source>
</reference>
<proteinExistence type="predicted"/>
<evidence type="ECO:0000313" key="2">
    <source>
        <dbReference type="Proteomes" id="UP000054266"/>
    </source>
</evidence>
<sequence>MAPGILVEAHTENGPTVFPKPNRASPQAATFDPAKHLAYVPPKRIHTFEDLCLPASPLTKVASTDPFPLLSEEALLEHRRELLSDRVLDNCMYQTRPGSVQLRGMAPYYAPFIHQFWTSPEVLKIISDLAGVDLVPVLDYDICHTNIQLDSNDAEAVRQMPIVPPGAPAPKGPDESDTSAECHPNATKHAVVPWHRDSYPFVCVVMLSDARYMTGGETEMQRGDGTTTKVRCPQMGSAVVLHGRHVTHIAVPTGNMPERITIVTSLRPRDPLLLENSSLMNVRNKSRLPELYYQWTSYRLHLLSERFRLEAERLDAAHRKEIQQTEGGRGDCNTDIVDLASLRKWMDEQMEYMRRTLFEMRPVTADDNVHKTGIQEMTV</sequence>
<dbReference type="PANTHER" id="PTHR41677">
    <property type="entry name" value="YALI0B19030P"/>
    <property type="match status" value="1"/>
</dbReference>
<gene>
    <name evidence="1" type="ORF">PV04_02517</name>
</gene>
<dbReference type="AlphaFoldDB" id="A0A0D2CYD1"/>
<evidence type="ECO:0000313" key="1">
    <source>
        <dbReference type="EMBL" id="KIW70226.1"/>
    </source>
</evidence>
<dbReference type="EMBL" id="KN846957">
    <property type="protein sequence ID" value="KIW70226.1"/>
    <property type="molecule type" value="Genomic_DNA"/>
</dbReference>
<dbReference type="Proteomes" id="UP000054266">
    <property type="component" value="Unassembled WGS sequence"/>
</dbReference>
<name>A0A0D2CYD1_9EURO</name>
<evidence type="ECO:0008006" key="3">
    <source>
        <dbReference type="Google" id="ProtNLM"/>
    </source>
</evidence>